<dbReference type="Proteomes" id="UP001201812">
    <property type="component" value="Unassembled WGS sequence"/>
</dbReference>
<gene>
    <name evidence="2" type="ORF">DdX_13141</name>
</gene>
<reference evidence="2" key="1">
    <citation type="submission" date="2022-01" db="EMBL/GenBank/DDBJ databases">
        <title>Genome Sequence Resource for Two Populations of Ditylenchus destructor, the Migratory Endoparasitic Phytonematode.</title>
        <authorList>
            <person name="Zhang H."/>
            <person name="Lin R."/>
            <person name="Xie B."/>
        </authorList>
    </citation>
    <scope>NUCLEOTIDE SEQUENCE</scope>
    <source>
        <strain evidence="2">BazhouSP</strain>
    </source>
</reference>
<evidence type="ECO:0000256" key="1">
    <source>
        <dbReference type="SAM" id="MobiDB-lite"/>
    </source>
</evidence>
<dbReference type="EMBL" id="JAKKPZ010000049">
    <property type="protein sequence ID" value="KAI1706300.1"/>
    <property type="molecule type" value="Genomic_DNA"/>
</dbReference>
<evidence type="ECO:0000313" key="2">
    <source>
        <dbReference type="EMBL" id="KAI1706300.1"/>
    </source>
</evidence>
<protein>
    <submittedName>
        <fullName evidence="2">Uncharacterized protein</fullName>
    </submittedName>
</protein>
<comment type="caution">
    <text evidence="2">The sequence shown here is derived from an EMBL/GenBank/DDBJ whole genome shotgun (WGS) entry which is preliminary data.</text>
</comment>
<proteinExistence type="predicted"/>
<sequence length="178" mass="19000">MDKLDKAVETLNRIETGLTIGGCVDTRADLKGKIISYCNEGSVKAVHQPGELPKISGESQTEIVCETKWTNPFKETCTYKDGSKSTCLGIGSRKICYNTEPDGSSGFSACREKGIAYAHEGVSTYACGDIMLRNKKNNNLTPTLPPPTFPSHSSDGPRFTGGMNSDGGISVGVQCVIL</sequence>
<keyword evidence="3" id="KW-1185">Reference proteome</keyword>
<accession>A0AAD4MU53</accession>
<dbReference type="AlphaFoldDB" id="A0AAD4MU53"/>
<feature type="region of interest" description="Disordered" evidence="1">
    <location>
        <begin position="138"/>
        <end position="163"/>
    </location>
</feature>
<organism evidence="2 3">
    <name type="scientific">Ditylenchus destructor</name>
    <dbReference type="NCBI Taxonomy" id="166010"/>
    <lineage>
        <taxon>Eukaryota</taxon>
        <taxon>Metazoa</taxon>
        <taxon>Ecdysozoa</taxon>
        <taxon>Nematoda</taxon>
        <taxon>Chromadorea</taxon>
        <taxon>Rhabditida</taxon>
        <taxon>Tylenchina</taxon>
        <taxon>Tylenchomorpha</taxon>
        <taxon>Sphaerularioidea</taxon>
        <taxon>Anguinidae</taxon>
        <taxon>Anguininae</taxon>
        <taxon>Ditylenchus</taxon>
    </lineage>
</organism>
<evidence type="ECO:0000313" key="3">
    <source>
        <dbReference type="Proteomes" id="UP001201812"/>
    </source>
</evidence>
<name>A0AAD4MU53_9BILA</name>